<evidence type="ECO:0000313" key="4">
    <source>
        <dbReference type="EMBL" id="MED5050802.1"/>
    </source>
</evidence>
<feature type="compositionally biased region" description="Basic residues" evidence="1">
    <location>
        <begin position="93"/>
        <end position="105"/>
    </location>
</feature>
<evidence type="ECO:0000313" key="6">
    <source>
        <dbReference type="Proteomes" id="UP001339962"/>
    </source>
</evidence>
<feature type="transmembrane region" description="Helical" evidence="2">
    <location>
        <begin position="32"/>
        <end position="50"/>
    </location>
</feature>
<reference evidence="4 6" key="2">
    <citation type="submission" date="2023-03" db="EMBL/GenBank/DDBJ databases">
        <title>Bacillus Genome Sequencing.</title>
        <authorList>
            <person name="Dunlap C."/>
        </authorList>
    </citation>
    <scope>NUCLEOTIDE SEQUENCE [LARGE SCALE GENOMIC DNA]</scope>
    <source>
        <strain evidence="4 6">NRS-38</strain>
    </source>
</reference>
<dbReference type="InterPro" id="IPR048110">
    <property type="entry name" value="SA1362/YqhP-like"/>
</dbReference>
<evidence type="ECO:0000313" key="3">
    <source>
        <dbReference type="EMBL" id="MDE8562555.1"/>
    </source>
</evidence>
<dbReference type="Proteomes" id="UP001213979">
    <property type="component" value="Unassembled WGS sequence"/>
</dbReference>
<keyword evidence="2" id="KW-0472">Membrane</keyword>
<evidence type="ECO:0000313" key="5">
    <source>
        <dbReference type="Proteomes" id="UP001213979"/>
    </source>
</evidence>
<accession>A0ABD5IRB0</accession>
<feature type="transmembrane region" description="Helical" evidence="2">
    <location>
        <begin position="7"/>
        <end position="26"/>
    </location>
</feature>
<keyword evidence="5" id="KW-1185">Reference proteome</keyword>
<dbReference type="NCBIfam" id="NF041554">
    <property type="entry name" value="SA1362_fam"/>
    <property type="match status" value="1"/>
</dbReference>
<dbReference type="EMBL" id="JARTLI010000004">
    <property type="protein sequence ID" value="MED5050802.1"/>
    <property type="molecule type" value="Genomic_DNA"/>
</dbReference>
<proteinExistence type="predicted"/>
<gene>
    <name evidence="4" type="ORF">P9850_02805</name>
    <name evidence="3" type="ORF">PNH38_01500</name>
</gene>
<reference evidence="3 5" key="1">
    <citation type="submission" date="2023-01" db="EMBL/GenBank/DDBJ databases">
        <title>Genome-based reclassification of Anoxybacillus geothermalis as a later heterotypic synonym of Anoxybacillus rupiensis.</title>
        <authorList>
            <person name="Inan Bektas K."/>
            <person name="Canakci S."/>
            <person name="Belduz A.A."/>
            <person name="Guler H.H."/>
        </authorList>
    </citation>
    <scope>NUCLEOTIDE SEQUENCE [LARGE SCALE GENOMIC DNA]</scope>
    <source>
        <strain evidence="3 5">DSM 17127</strain>
    </source>
</reference>
<dbReference type="Proteomes" id="UP001339962">
    <property type="component" value="Unassembled WGS sequence"/>
</dbReference>
<comment type="caution">
    <text evidence="4">The sequence shown here is derived from an EMBL/GenBank/DDBJ whole genome shotgun (WGS) entry which is preliminary data.</text>
</comment>
<dbReference type="AlphaFoldDB" id="A0ABD5IRB0"/>
<dbReference type="RefSeq" id="WP_066145783.1">
    <property type="nucleotide sequence ID" value="NZ_JACIDF010000002.1"/>
</dbReference>
<dbReference type="EMBL" id="JAQOTG010000001">
    <property type="protein sequence ID" value="MDE8562555.1"/>
    <property type="molecule type" value="Genomic_DNA"/>
</dbReference>
<evidence type="ECO:0000256" key="1">
    <source>
        <dbReference type="SAM" id="MobiDB-lite"/>
    </source>
</evidence>
<keyword evidence="2" id="KW-1133">Transmembrane helix</keyword>
<protein>
    <submittedName>
        <fullName evidence="4">SA1362 family protein</fullName>
    </submittedName>
</protein>
<feature type="region of interest" description="Disordered" evidence="1">
    <location>
        <begin position="78"/>
        <end position="107"/>
    </location>
</feature>
<organism evidence="4 6">
    <name type="scientific">Anoxybacteroides rupiense</name>
    <dbReference type="NCBI Taxonomy" id="311460"/>
    <lineage>
        <taxon>Bacteria</taxon>
        <taxon>Bacillati</taxon>
        <taxon>Bacillota</taxon>
        <taxon>Bacilli</taxon>
        <taxon>Bacillales</taxon>
        <taxon>Anoxybacillaceae</taxon>
        <taxon>Anoxybacteroides</taxon>
    </lineage>
</organism>
<keyword evidence="2" id="KW-0812">Transmembrane</keyword>
<name>A0ABD5IRB0_9BACL</name>
<sequence>MFRRTFHPLIGIVLLLGAFGLAFTLFSEPVILLRRIIFIGLTIAIIYALFRWISQRRFNKENAAYLRAVNQSKKLHVNRDRRPSAKALSYSKKGTHHRLPKKRTSSHLTVIEGKKGKKKNRALF</sequence>
<evidence type="ECO:0000256" key="2">
    <source>
        <dbReference type="SAM" id="Phobius"/>
    </source>
</evidence>